<dbReference type="Gene3D" id="3.10.129.10">
    <property type="entry name" value="Hotdog Thioesterase"/>
    <property type="match status" value="1"/>
</dbReference>
<dbReference type="InterPro" id="IPR029069">
    <property type="entry name" value="HotDog_dom_sf"/>
</dbReference>
<dbReference type="Proteomes" id="UP000001968">
    <property type="component" value="Chromosome"/>
</dbReference>
<dbReference type="NCBIfam" id="TIGR00369">
    <property type="entry name" value="unchar_dom_1"/>
    <property type="match status" value="1"/>
</dbReference>
<dbReference type="Pfam" id="PF03061">
    <property type="entry name" value="4HBT"/>
    <property type="match status" value="1"/>
</dbReference>
<evidence type="ECO:0000259" key="2">
    <source>
        <dbReference type="Pfam" id="PF03061"/>
    </source>
</evidence>
<dbReference type="STRING" id="335541.Swol_0025"/>
<reference evidence="4" key="1">
    <citation type="journal article" date="2010" name="Environ. Microbiol.">
        <title>The genome of Syntrophomonas wolfei: new insights into syntrophic metabolism and biohydrogen production.</title>
        <authorList>
            <person name="Sieber J.R."/>
            <person name="Sims D.R."/>
            <person name="Han C."/>
            <person name="Kim E."/>
            <person name="Lykidis A."/>
            <person name="Lapidus A.L."/>
            <person name="McDonnald E."/>
            <person name="Rohlin L."/>
            <person name="Culley D.E."/>
            <person name="Gunsalus R."/>
            <person name="McInerney M.J."/>
        </authorList>
    </citation>
    <scope>NUCLEOTIDE SEQUENCE [LARGE SCALE GENOMIC DNA]</scope>
    <source>
        <strain evidence="4">DSM 2245B / Goettingen</strain>
    </source>
</reference>
<dbReference type="EMBL" id="CP000448">
    <property type="protein sequence ID" value="ABI67384.1"/>
    <property type="molecule type" value="Genomic_DNA"/>
</dbReference>
<dbReference type="InterPro" id="IPR006683">
    <property type="entry name" value="Thioestr_dom"/>
</dbReference>
<dbReference type="AlphaFoldDB" id="Q0B0X0"/>
<dbReference type="RefSeq" id="WP_011639495.1">
    <property type="nucleotide sequence ID" value="NC_008346.1"/>
</dbReference>
<proteinExistence type="predicted"/>
<feature type="domain" description="Thioesterase" evidence="2">
    <location>
        <begin position="51"/>
        <end position="125"/>
    </location>
</feature>
<dbReference type="CDD" id="cd03443">
    <property type="entry name" value="PaaI_thioesterase"/>
    <property type="match status" value="1"/>
</dbReference>
<dbReference type="SUPFAM" id="SSF54637">
    <property type="entry name" value="Thioesterase/thiol ester dehydrase-isomerase"/>
    <property type="match status" value="1"/>
</dbReference>
<dbReference type="eggNOG" id="COG2050">
    <property type="taxonomic scope" value="Bacteria"/>
</dbReference>
<keyword evidence="4" id="KW-1185">Reference proteome</keyword>
<evidence type="ECO:0000256" key="1">
    <source>
        <dbReference type="ARBA" id="ARBA00022801"/>
    </source>
</evidence>
<evidence type="ECO:0000313" key="4">
    <source>
        <dbReference type="Proteomes" id="UP000001968"/>
    </source>
</evidence>
<gene>
    <name evidence="3" type="ordered locus">Swol_0025</name>
</gene>
<name>Q0B0X0_SYNWW</name>
<evidence type="ECO:0000313" key="3">
    <source>
        <dbReference type="EMBL" id="ABI67384.1"/>
    </source>
</evidence>
<keyword evidence="1" id="KW-0378">Hydrolase</keyword>
<dbReference type="KEGG" id="swo:Swol_0025"/>
<accession>Q0B0X0</accession>
<organism evidence="3 4">
    <name type="scientific">Syntrophomonas wolfei subsp. wolfei (strain DSM 2245B / Goettingen)</name>
    <dbReference type="NCBI Taxonomy" id="335541"/>
    <lineage>
        <taxon>Bacteria</taxon>
        <taxon>Bacillati</taxon>
        <taxon>Bacillota</taxon>
        <taxon>Clostridia</taxon>
        <taxon>Eubacteriales</taxon>
        <taxon>Syntrophomonadaceae</taxon>
        <taxon>Syntrophomonas</taxon>
    </lineage>
</organism>
<protein>
    <submittedName>
        <fullName evidence="3">Uncharacterized aromatic compound catabolism-like protein</fullName>
    </submittedName>
</protein>
<dbReference type="InterPro" id="IPR003736">
    <property type="entry name" value="PAAI_dom"/>
</dbReference>
<dbReference type="HOGENOM" id="CLU_089876_3_3_9"/>
<sequence>MRLINPDHIKEVIDLINRGPYFQLLSMQIYELGIGYSKVLVDLERKHLNPFGGIHGGVYSSLIDTAAYWAVYCHVEENAGYISMDVSVDNLAPVKEGRLIVEGKLIKAGRSICITEAMVNDNNGRHLAHGVYGTIKIQRMAS</sequence>
<dbReference type="GO" id="GO:0016289">
    <property type="term" value="F:acyl-CoA hydrolase activity"/>
    <property type="evidence" value="ECO:0007669"/>
    <property type="project" value="UniProtKB-ARBA"/>
</dbReference>